<dbReference type="InterPro" id="IPR013786">
    <property type="entry name" value="AcylCoA_DH/ox_N"/>
</dbReference>
<dbReference type="SUPFAM" id="SSF56645">
    <property type="entry name" value="Acyl-CoA dehydrogenase NM domain-like"/>
    <property type="match status" value="1"/>
</dbReference>
<dbReference type="Proteomes" id="UP000199118">
    <property type="component" value="Unassembled WGS sequence"/>
</dbReference>
<evidence type="ECO:0000256" key="2">
    <source>
        <dbReference type="ARBA" id="ARBA00009347"/>
    </source>
</evidence>
<comment type="cofactor">
    <cofactor evidence="1">
        <name>FAD</name>
        <dbReference type="ChEBI" id="CHEBI:57692"/>
    </cofactor>
</comment>
<dbReference type="Gene3D" id="2.40.110.10">
    <property type="entry name" value="Butyryl-CoA Dehydrogenase, subunit A, domain 2"/>
    <property type="match status" value="1"/>
</dbReference>
<evidence type="ECO:0000259" key="6">
    <source>
        <dbReference type="Pfam" id="PF00441"/>
    </source>
</evidence>
<gene>
    <name evidence="8" type="ORF">SAMN05444336_106133</name>
</gene>
<evidence type="ECO:0000256" key="4">
    <source>
        <dbReference type="ARBA" id="ARBA00022827"/>
    </source>
</evidence>
<feature type="domain" description="Acyl-CoA dehydrogenase/oxidase C-terminal" evidence="6">
    <location>
        <begin position="222"/>
        <end position="362"/>
    </location>
</feature>
<dbReference type="Pfam" id="PF00441">
    <property type="entry name" value="Acyl-CoA_dh_1"/>
    <property type="match status" value="1"/>
</dbReference>
<evidence type="ECO:0000259" key="7">
    <source>
        <dbReference type="Pfam" id="PF02771"/>
    </source>
</evidence>
<comment type="similarity">
    <text evidence="2">Belongs to the acyl-CoA dehydrogenase family.</text>
</comment>
<keyword evidence="5" id="KW-0560">Oxidoreductase</keyword>
<dbReference type="Gene3D" id="1.20.140.10">
    <property type="entry name" value="Butyryl-CoA Dehydrogenase, subunit A, domain 3"/>
    <property type="match status" value="1"/>
</dbReference>
<evidence type="ECO:0000313" key="8">
    <source>
        <dbReference type="EMBL" id="SDX54388.1"/>
    </source>
</evidence>
<dbReference type="InterPro" id="IPR046373">
    <property type="entry name" value="Acyl-CoA_Oxase/DH_mid-dom_sf"/>
</dbReference>
<dbReference type="Pfam" id="PF02771">
    <property type="entry name" value="Acyl-CoA_dh_N"/>
    <property type="match status" value="1"/>
</dbReference>
<evidence type="ECO:0000256" key="1">
    <source>
        <dbReference type="ARBA" id="ARBA00001974"/>
    </source>
</evidence>
<reference evidence="8 9" key="1">
    <citation type="submission" date="2016-10" db="EMBL/GenBank/DDBJ databases">
        <authorList>
            <person name="de Groot N.N."/>
        </authorList>
    </citation>
    <scope>NUCLEOTIDE SEQUENCE [LARGE SCALE GENOMIC DNA]</scope>
    <source>
        <strain evidence="8 9">DSM 17890</strain>
    </source>
</reference>
<dbReference type="GO" id="GO:0003995">
    <property type="term" value="F:acyl-CoA dehydrogenase activity"/>
    <property type="evidence" value="ECO:0007669"/>
    <property type="project" value="TreeGrafter"/>
</dbReference>
<dbReference type="OrthoDB" id="7328575at2"/>
<evidence type="ECO:0000256" key="3">
    <source>
        <dbReference type="ARBA" id="ARBA00022630"/>
    </source>
</evidence>
<keyword evidence="4" id="KW-0274">FAD</keyword>
<dbReference type="PANTHER" id="PTHR43884:SF20">
    <property type="entry name" value="ACYL-COA DEHYDROGENASE FADE28"/>
    <property type="match status" value="1"/>
</dbReference>
<name>A0A1H3CKH4_9RHOB</name>
<proteinExistence type="inferred from homology"/>
<dbReference type="AlphaFoldDB" id="A0A1H3CKH4"/>
<evidence type="ECO:0000256" key="5">
    <source>
        <dbReference type="ARBA" id="ARBA00023002"/>
    </source>
</evidence>
<dbReference type="InterPro" id="IPR036250">
    <property type="entry name" value="AcylCo_DH-like_C"/>
</dbReference>
<evidence type="ECO:0000313" key="9">
    <source>
        <dbReference type="Proteomes" id="UP000199118"/>
    </source>
</evidence>
<dbReference type="EMBL" id="FNMZ01000006">
    <property type="protein sequence ID" value="SDX54388.1"/>
    <property type="molecule type" value="Genomic_DNA"/>
</dbReference>
<organism evidence="8 9">
    <name type="scientific">Albimonas donghaensis</name>
    <dbReference type="NCBI Taxonomy" id="356660"/>
    <lineage>
        <taxon>Bacteria</taxon>
        <taxon>Pseudomonadati</taxon>
        <taxon>Pseudomonadota</taxon>
        <taxon>Alphaproteobacteria</taxon>
        <taxon>Rhodobacterales</taxon>
        <taxon>Paracoccaceae</taxon>
        <taxon>Albimonas</taxon>
    </lineage>
</organism>
<dbReference type="PANTHER" id="PTHR43884">
    <property type="entry name" value="ACYL-COA DEHYDROGENASE"/>
    <property type="match status" value="1"/>
</dbReference>
<protein>
    <submittedName>
        <fullName evidence="8">Acyl-CoA dehydrogenase</fullName>
    </submittedName>
</protein>
<dbReference type="InterPro" id="IPR009075">
    <property type="entry name" value="AcylCo_DH/oxidase_C"/>
</dbReference>
<dbReference type="InterPro" id="IPR009100">
    <property type="entry name" value="AcylCoA_DH/oxidase_NM_dom_sf"/>
</dbReference>
<dbReference type="Gene3D" id="1.10.540.10">
    <property type="entry name" value="Acyl-CoA dehydrogenase/oxidase, N-terminal domain"/>
    <property type="match status" value="1"/>
</dbReference>
<keyword evidence="3" id="KW-0285">Flavoprotein</keyword>
<dbReference type="SUPFAM" id="SSF47203">
    <property type="entry name" value="Acyl-CoA dehydrogenase C-terminal domain-like"/>
    <property type="match status" value="1"/>
</dbReference>
<dbReference type="InterPro" id="IPR037069">
    <property type="entry name" value="AcylCoA_DH/ox_N_sf"/>
</dbReference>
<dbReference type="GO" id="GO:0050660">
    <property type="term" value="F:flavin adenine dinucleotide binding"/>
    <property type="evidence" value="ECO:0007669"/>
    <property type="project" value="InterPro"/>
</dbReference>
<feature type="domain" description="Acyl-CoA dehydrogenase/oxidase N-terminal" evidence="7">
    <location>
        <begin position="8"/>
        <end position="121"/>
    </location>
</feature>
<dbReference type="CDD" id="cd00567">
    <property type="entry name" value="ACAD"/>
    <property type="match status" value="1"/>
</dbReference>
<keyword evidence="9" id="KW-1185">Reference proteome</keyword>
<accession>A0A1H3CKH4</accession>
<dbReference type="STRING" id="356660.SAMN05444336_106133"/>
<sequence>MVNLVLDDDARMLKDSAERFMADKLPVKELRRVRDAEDADGFSRDAWAEMAAMGFAGALIPEEFGGAGMGHVAMGLVMEAAGRNLSPSPLFATAVLGVSAVTLAGSEAQKADILPRVAEGKLLLALAVDEFRRHRPSQVDTEATPAGDGYTLRGAKLNVADGHVADRIVVSAKTPDGAVGLFLVESGAAGLEVERTVMVDSRNAAILRFEGTPAVALGDVGAGAGALAQVLDIGAAHLSAELLGLSLEAFERTVAYINERKQFGVIIGTFQSLQHRAAHLFAEIELVKSAVLAALSALDEGSERTPLLVSLAKAKAAQVADLATNEGIQMHGGVGMTDEYDIGLYMKRARPAAQMLGDERFHTDRFATLRGY</sequence>
<dbReference type="RefSeq" id="WP_092683621.1">
    <property type="nucleotide sequence ID" value="NZ_FNMZ01000006.1"/>
</dbReference>